<comment type="similarity">
    <text evidence="11">Belongs to the AAA ATPase family.</text>
</comment>
<dbReference type="InterPro" id="IPR003959">
    <property type="entry name" value="ATPase_AAA_core"/>
</dbReference>
<name>C8W3S2_DESAS</name>
<keyword evidence="4" id="KW-0479">Metal-binding</keyword>
<evidence type="ECO:0000256" key="5">
    <source>
        <dbReference type="ARBA" id="ARBA00022741"/>
    </source>
</evidence>
<evidence type="ECO:0000256" key="9">
    <source>
        <dbReference type="ARBA" id="ARBA00023049"/>
    </source>
</evidence>
<dbReference type="RefSeq" id="WP_015758550.1">
    <property type="nucleotide sequence ID" value="NC_013216.1"/>
</dbReference>
<dbReference type="Pfam" id="PF00004">
    <property type="entry name" value="AAA"/>
    <property type="match status" value="1"/>
</dbReference>
<feature type="domain" description="AAA+ ATPase" evidence="13">
    <location>
        <begin position="98"/>
        <end position="243"/>
    </location>
</feature>
<evidence type="ECO:0000256" key="1">
    <source>
        <dbReference type="ARBA" id="ARBA00001947"/>
    </source>
</evidence>
<dbReference type="SUPFAM" id="SSF140990">
    <property type="entry name" value="FtsH protease domain-like"/>
    <property type="match status" value="1"/>
</dbReference>
<dbReference type="Pfam" id="PF17862">
    <property type="entry name" value="AAA_lid_3"/>
    <property type="match status" value="1"/>
</dbReference>
<dbReference type="InterPro" id="IPR003593">
    <property type="entry name" value="AAA+_ATPase"/>
</dbReference>
<feature type="transmembrane region" description="Helical" evidence="12">
    <location>
        <begin position="7"/>
        <end position="40"/>
    </location>
</feature>
<evidence type="ECO:0000256" key="6">
    <source>
        <dbReference type="ARBA" id="ARBA00022801"/>
    </source>
</evidence>
<sequence length="493" mass="54081">MLKEISLGFLLAFLVFLAIAGYDIIPLMVILAALAAMFYFVRSKGLLSGNFETTVASLSRPEVAFSDIGGQNAAINELREALDFIKSFDKIKEMGIRPLKGILLTGPPGTGKTLLAKAAANYTDSAFLAASGSEFIEMYAGVGAQRVRKLFQSAREAALKMKKNNAVIFIDEIEVLGGKRGSTSSHMEYDQTINQLLCEMDGMKVDDRVRLLVLAATNRADMLDTALTRPGRFDRQVKVHLPDKDGRLEILKLHTGNKPLAEDVCLDSVAKECFGFSGAHLESMANEAAILAMREGSKAISYCHFLEAVDKVMMGAKLDRKPSASELKRVAFHETGHAVIGEMVRPGSVSTVTITPRGDALGYIRQTDENDSYMYTKDYLEDRIAVTLAGAVAEELMLGHRSTGAANDFEHAVQAANTIIRSGMSELGVVSLEDIPKDLKHKVLTSIIREQENRVREYLEQSKDLLLQIVDVLLDKEKITGDYLRRVVRAKAA</sequence>
<dbReference type="InterPro" id="IPR003960">
    <property type="entry name" value="ATPase_AAA_CS"/>
</dbReference>
<keyword evidence="5 11" id="KW-0547">Nucleotide-binding</keyword>
<keyword evidence="12" id="KW-0472">Membrane</keyword>
<dbReference type="FunFam" id="3.40.50.300:FF:001025">
    <property type="entry name" value="ATPase family, AAA domain-containing 2B"/>
    <property type="match status" value="1"/>
</dbReference>
<comment type="similarity">
    <text evidence="2">In the C-terminal section; belongs to the peptidase M41 family.</text>
</comment>
<protein>
    <submittedName>
        <fullName evidence="14">Adenosinetriphosphatase</fullName>
        <ecNumber evidence="14">3.6.1.3</ecNumber>
    </submittedName>
</protein>
<dbReference type="PANTHER" id="PTHR23076:SF97">
    <property type="entry name" value="ATP-DEPENDENT ZINC METALLOPROTEASE YME1L1"/>
    <property type="match status" value="1"/>
</dbReference>
<dbReference type="Proteomes" id="UP000002217">
    <property type="component" value="Chromosome"/>
</dbReference>
<evidence type="ECO:0000259" key="13">
    <source>
        <dbReference type="SMART" id="SM00382"/>
    </source>
</evidence>
<dbReference type="EMBL" id="CP001720">
    <property type="protein sequence ID" value="ACV63858.1"/>
    <property type="molecule type" value="Genomic_DNA"/>
</dbReference>
<keyword evidence="3" id="KW-0645">Protease</keyword>
<comment type="cofactor">
    <cofactor evidence="1">
        <name>Zn(2+)</name>
        <dbReference type="ChEBI" id="CHEBI:29105"/>
    </cofactor>
</comment>
<dbReference type="SUPFAM" id="SSF52540">
    <property type="entry name" value="P-loop containing nucleoside triphosphate hydrolases"/>
    <property type="match status" value="1"/>
</dbReference>
<accession>C8W3S2</accession>
<organism evidence="14 15">
    <name type="scientific">Desulfofarcimen acetoxidans (strain ATCC 49208 / DSM 771 / KCTC 5769 / VKM B-1644 / 5575)</name>
    <name type="common">Desulfotomaculum acetoxidans</name>
    <dbReference type="NCBI Taxonomy" id="485916"/>
    <lineage>
        <taxon>Bacteria</taxon>
        <taxon>Bacillati</taxon>
        <taxon>Bacillota</taxon>
        <taxon>Clostridia</taxon>
        <taxon>Eubacteriales</taxon>
        <taxon>Peptococcaceae</taxon>
        <taxon>Desulfofarcimen</taxon>
    </lineage>
</organism>
<dbReference type="GO" id="GO:0006508">
    <property type="term" value="P:proteolysis"/>
    <property type="evidence" value="ECO:0007669"/>
    <property type="project" value="UniProtKB-KW"/>
</dbReference>
<gene>
    <name evidence="14" type="ordered locus">Dtox_3106</name>
</gene>
<evidence type="ECO:0000256" key="7">
    <source>
        <dbReference type="ARBA" id="ARBA00022833"/>
    </source>
</evidence>
<reference evidence="14 15" key="1">
    <citation type="journal article" date="2009" name="Stand. Genomic Sci.">
        <title>Complete genome sequence of Desulfotomaculum acetoxidans type strain (5575).</title>
        <authorList>
            <person name="Spring S."/>
            <person name="Lapidus A."/>
            <person name="Schroder M."/>
            <person name="Gleim D."/>
            <person name="Sims D."/>
            <person name="Meincke L."/>
            <person name="Glavina Del Rio T."/>
            <person name="Tice H."/>
            <person name="Copeland A."/>
            <person name="Cheng J.F."/>
            <person name="Lucas S."/>
            <person name="Chen F."/>
            <person name="Nolan M."/>
            <person name="Bruce D."/>
            <person name="Goodwin L."/>
            <person name="Pitluck S."/>
            <person name="Ivanova N."/>
            <person name="Mavromatis K."/>
            <person name="Mikhailova N."/>
            <person name="Pati A."/>
            <person name="Chen A."/>
            <person name="Palaniappan K."/>
            <person name="Land M."/>
            <person name="Hauser L."/>
            <person name="Chang Y.J."/>
            <person name="Jeffries C.D."/>
            <person name="Chain P."/>
            <person name="Saunders E."/>
            <person name="Brettin T."/>
            <person name="Detter J.C."/>
            <person name="Goker M."/>
            <person name="Bristow J."/>
            <person name="Eisen J.A."/>
            <person name="Markowitz V."/>
            <person name="Hugenholtz P."/>
            <person name="Kyrpides N.C."/>
            <person name="Klenk H.P."/>
            <person name="Han C."/>
        </authorList>
    </citation>
    <scope>NUCLEOTIDE SEQUENCE [LARGE SCALE GENOMIC DNA]</scope>
    <source>
        <strain evidence="15">ATCC 49208 / DSM 771 / VKM B-1644</strain>
    </source>
</reference>
<dbReference type="Gene3D" id="1.20.58.760">
    <property type="entry name" value="Peptidase M41"/>
    <property type="match status" value="1"/>
</dbReference>
<evidence type="ECO:0000256" key="2">
    <source>
        <dbReference type="ARBA" id="ARBA00010044"/>
    </source>
</evidence>
<dbReference type="Gene3D" id="3.40.50.300">
    <property type="entry name" value="P-loop containing nucleotide triphosphate hydrolases"/>
    <property type="match status" value="1"/>
</dbReference>
<evidence type="ECO:0000256" key="12">
    <source>
        <dbReference type="SAM" id="Phobius"/>
    </source>
</evidence>
<dbReference type="FunFam" id="1.10.8.60:FF:000001">
    <property type="entry name" value="ATP-dependent zinc metalloprotease FtsH"/>
    <property type="match status" value="1"/>
</dbReference>
<dbReference type="HOGENOM" id="CLU_000688_16_2_9"/>
<evidence type="ECO:0000256" key="3">
    <source>
        <dbReference type="ARBA" id="ARBA00022670"/>
    </source>
</evidence>
<proteinExistence type="inferred from homology"/>
<keyword evidence="8 11" id="KW-0067">ATP-binding</keyword>
<dbReference type="OrthoDB" id="9809379at2"/>
<dbReference type="GO" id="GO:0005524">
    <property type="term" value="F:ATP binding"/>
    <property type="evidence" value="ECO:0007669"/>
    <property type="project" value="UniProtKB-KW"/>
</dbReference>
<keyword evidence="10" id="KW-0175">Coiled coil</keyword>
<keyword evidence="12" id="KW-0812">Transmembrane</keyword>
<dbReference type="AlphaFoldDB" id="C8W3S2"/>
<keyword evidence="7" id="KW-0862">Zinc</keyword>
<dbReference type="GO" id="GO:0004176">
    <property type="term" value="F:ATP-dependent peptidase activity"/>
    <property type="evidence" value="ECO:0007669"/>
    <property type="project" value="InterPro"/>
</dbReference>
<dbReference type="InterPro" id="IPR000642">
    <property type="entry name" value="Peptidase_M41"/>
</dbReference>
<evidence type="ECO:0000256" key="4">
    <source>
        <dbReference type="ARBA" id="ARBA00022723"/>
    </source>
</evidence>
<evidence type="ECO:0000256" key="10">
    <source>
        <dbReference type="ARBA" id="ARBA00023054"/>
    </source>
</evidence>
<dbReference type="GO" id="GO:0005886">
    <property type="term" value="C:plasma membrane"/>
    <property type="evidence" value="ECO:0007669"/>
    <property type="project" value="TreeGrafter"/>
</dbReference>
<evidence type="ECO:0000256" key="11">
    <source>
        <dbReference type="RuleBase" id="RU003651"/>
    </source>
</evidence>
<dbReference type="KEGG" id="dae:Dtox_3106"/>
<dbReference type="SMART" id="SM00382">
    <property type="entry name" value="AAA"/>
    <property type="match status" value="1"/>
</dbReference>
<evidence type="ECO:0000256" key="8">
    <source>
        <dbReference type="ARBA" id="ARBA00022840"/>
    </source>
</evidence>
<dbReference type="InterPro" id="IPR037219">
    <property type="entry name" value="Peptidase_M41-like"/>
</dbReference>
<keyword evidence="12" id="KW-1133">Transmembrane helix</keyword>
<evidence type="ECO:0000313" key="14">
    <source>
        <dbReference type="EMBL" id="ACV63858.1"/>
    </source>
</evidence>
<dbReference type="STRING" id="485916.Dtox_3106"/>
<dbReference type="GO" id="GO:0030163">
    <property type="term" value="P:protein catabolic process"/>
    <property type="evidence" value="ECO:0007669"/>
    <property type="project" value="TreeGrafter"/>
</dbReference>
<dbReference type="GO" id="GO:0004222">
    <property type="term" value="F:metalloendopeptidase activity"/>
    <property type="evidence" value="ECO:0007669"/>
    <property type="project" value="InterPro"/>
</dbReference>
<dbReference type="GO" id="GO:0016887">
    <property type="term" value="F:ATP hydrolysis activity"/>
    <property type="evidence" value="ECO:0007669"/>
    <property type="project" value="InterPro"/>
</dbReference>
<keyword evidence="6 14" id="KW-0378">Hydrolase</keyword>
<dbReference type="PROSITE" id="PS00674">
    <property type="entry name" value="AAA"/>
    <property type="match status" value="1"/>
</dbReference>
<dbReference type="Gene3D" id="1.10.8.60">
    <property type="match status" value="1"/>
</dbReference>
<dbReference type="EC" id="3.6.1.3" evidence="14"/>
<dbReference type="InterPro" id="IPR041569">
    <property type="entry name" value="AAA_lid_3"/>
</dbReference>
<keyword evidence="9" id="KW-0482">Metalloprotease</keyword>
<dbReference type="InterPro" id="IPR027417">
    <property type="entry name" value="P-loop_NTPase"/>
</dbReference>
<evidence type="ECO:0000313" key="15">
    <source>
        <dbReference type="Proteomes" id="UP000002217"/>
    </source>
</evidence>
<dbReference type="PANTHER" id="PTHR23076">
    <property type="entry name" value="METALLOPROTEASE M41 FTSH"/>
    <property type="match status" value="1"/>
</dbReference>
<dbReference type="Pfam" id="PF01434">
    <property type="entry name" value="Peptidase_M41"/>
    <property type="match status" value="1"/>
</dbReference>
<dbReference type="GO" id="GO:0046872">
    <property type="term" value="F:metal ion binding"/>
    <property type="evidence" value="ECO:0007669"/>
    <property type="project" value="UniProtKB-KW"/>
</dbReference>
<dbReference type="eggNOG" id="COG0465">
    <property type="taxonomic scope" value="Bacteria"/>
</dbReference>
<keyword evidence="15" id="KW-1185">Reference proteome</keyword>